<name>A0A5J9U4S1_9POAL</name>
<accession>A0A5J9U4S1</accession>
<dbReference type="Proteomes" id="UP000324897">
    <property type="component" value="Chromosome 7"/>
</dbReference>
<evidence type="ECO:0000256" key="1">
    <source>
        <dbReference type="SAM" id="MobiDB-lite"/>
    </source>
</evidence>
<sequence length="126" mass="14247">MSVRRPRQIEATENVAPHPSKKPKKVENMTSNVAPPPKKVKKAEKKTEEESFPNALARRRTAPQRGPAISPCLEPLHRASPHHYVALARTLPLTEPLRLPCLSSLEPIRLTSQARSCQIWQRLPRI</sequence>
<gene>
    <name evidence="2" type="ORF">EJB05_34769</name>
</gene>
<dbReference type="AlphaFoldDB" id="A0A5J9U4S1"/>
<organism evidence="2 3">
    <name type="scientific">Eragrostis curvula</name>
    <name type="common">weeping love grass</name>
    <dbReference type="NCBI Taxonomy" id="38414"/>
    <lineage>
        <taxon>Eukaryota</taxon>
        <taxon>Viridiplantae</taxon>
        <taxon>Streptophyta</taxon>
        <taxon>Embryophyta</taxon>
        <taxon>Tracheophyta</taxon>
        <taxon>Spermatophyta</taxon>
        <taxon>Magnoliopsida</taxon>
        <taxon>Liliopsida</taxon>
        <taxon>Poales</taxon>
        <taxon>Poaceae</taxon>
        <taxon>PACMAD clade</taxon>
        <taxon>Chloridoideae</taxon>
        <taxon>Eragrostideae</taxon>
        <taxon>Eragrostidinae</taxon>
        <taxon>Eragrostis</taxon>
    </lineage>
</organism>
<reference evidence="2 3" key="1">
    <citation type="journal article" date="2019" name="Sci. Rep.">
        <title>A high-quality genome of Eragrostis curvula grass provides insights into Poaceae evolution and supports new strategies to enhance forage quality.</title>
        <authorList>
            <person name="Carballo J."/>
            <person name="Santos B.A.C.M."/>
            <person name="Zappacosta D."/>
            <person name="Garbus I."/>
            <person name="Selva J.P."/>
            <person name="Gallo C.A."/>
            <person name="Diaz A."/>
            <person name="Albertini E."/>
            <person name="Caccamo M."/>
            <person name="Echenique V."/>
        </authorList>
    </citation>
    <scope>NUCLEOTIDE SEQUENCE [LARGE SCALE GENOMIC DNA]</scope>
    <source>
        <strain evidence="3">cv. Victoria</strain>
        <tissue evidence="2">Leaf</tissue>
    </source>
</reference>
<comment type="caution">
    <text evidence="2">The sequence shown here is derived from an EMBL/GenBank/DDBJ whole genome shotgun (WGS) entry which is preliminary data.</text>
</comment>
<evidence type="ECO:0000313" key="2">
    <source>
        <dbReference type="EMBL" id="TVU18659.1"/>
    </source>
</evidence>
<keyword evidence="3" id="KW-1185">Reference proteome</keyword>
<dbReference type="EMBL" id="RWGY01000029">
    <property type="protein sequence ID" value="TVU18659.1"/>
    <property type="molecule type" value="Genomic_DNA"/>
</dbReference>
<protein>
    <submittedName>
        <fullName evidence="2">Uncharacterized protein</fullName>
    </submittedName>
</protein>
<dbReference type="Gramene" id="TVU18659">
    <property type="protein sequence ID" value="TVU18659"/>
    <property type="gene ID" value="EJB05_34769"/>
</dbReference>
<feature type="region of interest" description="Disordered" evidence="1">
    <location>
        <begin position="1"/>
        <end position="71"/>
    </location>
</feature>
<feature type="non-terminal residue" evidence="2">
    <location>
        <position position="1"/>
    </location>
</feature>
<proteinExistence type="predicted"/>
<evidence type="ECO:0000313" key="3">
    <source>
        <dbReference type="Proteomes" id="UP000324897"/>
    </source>
</evidence>